<dbReference type="InterPro" id="IPR043502">
    <property type="entry name" value="DNA/RNA_pol_sf"/>
</dbReference>
<dbReference type="SUPFAM" id="SSF56672">
    <property type="entry name" value="DNA/RNA polymerases"/>
    <property type="match status" value="1"/>
</dbReference>
<sequence>MEVQKLTRRVAELSHFLAKSVEKHLPFFKALRGTKNGFQWTIDYEESFQGLKGYLLHPPMLTSTQTSKELYLYLVVSDKALSSSFISQWDDKQRPVLISTKFWLMLRQGILMLKRWPWCLCISLEN</sequence>
<organism evidence="1 2">
    <name type="scientific">Nepenthes gracilis</name>
    <name type="common">Slender pitcher plant</name>
    <dbReference type="NCBI Taxonomy" id="150966"/>
    <lineage>
        <taxon>Eukaryota</taxon>
        <taxon>Viridiplantae</taxon>
        <taxon>Streptophyta</taxon>
        <taxon>Embryophyta</taxon>
        <taxon>Tracheophyta</taxon>
        <taxon>Spermatophyta</taxon>
        <taxon>Magnoliopsida</taxon>
        <taxon>eudicotyledons</taxon>
        <taxon>Gunneridae</taxon>
        <taxon>Pentapetalae</taxon>
        <taxon>Caryophyllales</taxon>
        <taxon>Nepenthaceae</taxon>
        <taxon>Nepenthes</taxon>
    </lineage>
</organism>
<accession>A0AAD3XXI2</accession>
<dbReference type="EMBL" id="BSYO01000021">
    <property type="protein sequence ID" value="GMH19741.1"/>
    <property type="molecule type" value="Genomic_DNA"/>
</dbReference>
<evidence type="ECO:0008006" key="3">
    <source>
        <dbReference type="Google" id="ProtNLM"/>
    </source>
</evidence>
<dbReference type="AlphaFoldDB" id="A0AAD3XXI2"/>
<proteinExistence type="predicted"/>
<dbReference type="Proteomes" id="UP001279734">
    <property type="component" value="Unassembled WGS sequence"/>
</dbReference>
<reference evidence="1" key="1">
    <citation type="submission" date="2023-05" db="EMBL/GenBank/DDBJ databases">
        <title>Nepenthes gracilis genome sequencing.</title>
        <authorList>
            <person name="Fukushima K."/>
        </authorList>
    </citation>
    <scope>NUCLEOTIDE SEQUENCE</scope>
    <source>
        <strain evidence="1">SING2019-196</strain>
    </source>
</reference>
<gene>
    <name evidence="1" type="ORF">Nepgr_021582</name>
</gene>
<keyword evidence="2" id="KW-1185">Reference proteome</keyword>
<name>A0AAD3XXI2_NEPGR</name>
<comment type="caution">
    <text evidence="1">The sequence shown here is derived from an EMBL/GenBank/DDBJ whole genome shotgun (WGS) entry which is preliminary data.</text>
</comment>
<protein>
    <recommendedName>
        <fullName evidence="3">Reverse transcriptase/retrotransposon-derived protein RNase H-like domain-containing protein</fullName>
    </recommendedName>
</protein>
<evidence type="ECO:0000313" key="2">
    <source>
        <dbReference type="Proteomes" id="UP001279734"/>
    </source>
</evidence>
<evidence type="ECO:0000313" key="1">
    <source>
        <dbReference type="EMBL" id="GMH19741.1"/>
    </source>
</evidence>